<dbReference type="PANTHER" id="PTHR30535:SF34">
    <property type="entry name" value="MOLYBDATE-BINDING PROTEIN MOLA"/>
    <property type="match status" value="1"/>
</dbReference>
<evidence type="ECO:0000256" key="2">
    <source>
        <dbReference type="SAM" id="MobiDB-lite"/>
    </source>
</evidence>
<feature type="compositionally biased region" description="Low complexity" evidence="2">
    <location>
        <begin position="250"/>
        <end position="262"/>
    </location>
</feature>
<feature type="region of interest" description="Disordered" evidence="2">
    <location>
        <begin position="119"/>
        <end position="152"/>
    </location>
</feature>
<dbReference type="PANTHER" id="PTHR30535">
    <property type="entry name" value="VITAMIN B12-BINDING PROTEIN"/>
    <property type="match status" value="1"/>
</dbReference>
<sequence>MIGLTYGPQEQMETWIEIFGTLVGRKKRATGLVEWTHEEDKAIRALVAPHTRKVGPRVLYPHTAADGWTTANESQYVSHWTDPAGGVNAAAGEATATPQVSTEQLLSWDPEVVLPLRLRRHHPRRPLRRQEAGGPARRPRTPRPRGLDRLPGLRGFRPAETNYWWWRTPGGDNGVRRSCAIHDAWDHLTERSVRRHYHGLLAPPAGATSVRPVRTRISAGPGVGLPRSFPETPRTAVPVGRRYVGGGRRSGPPGRKGVVRPS</sequence>
<proteinExistence type="inferred from homology"/>
<feature type="region of interest" description="Disordered" evidence="2">
    <location>
        <begin position="219"/>
        <end position="262"/>
    </location>
</feature>
<comment type="caution">
    <text evidence="3">The sequence shown here is derived from an EMBL/GenBank/DDBJ whole genome shotgun (WGS) entry which is preliminary data.</text>
</comment>
<dbReference type="Gene3D" id="3.40.50.1980">
    <property type="entry name" value="Nitrogenase molybdenum iron protein domain"/>
    <property type="match status" value="1"/>
</dbReference>
<dbReference type="SUPFAM" id="SSF53807">
    <property type="entry name" value="Helical backbone' metal receptor"/>
    <property type="match status" value="1"/>
</dbReference>
<evidence type="ECO:0000313" key="4">
    <source>
        <dbReference type="Proteomes" id="UP001500034"/>
    </source>
</evidence>
<comment type="similarity">
    <text evidence="1">Belongs to the bacterial solute-binding protein 8 family.</text>
</comment>
<protein>
    <submittedName>
        <fullName evidence="3">Uncharacterized protein</fullName>
    </submittedName>
</protein>
<keyword evidence="4" id="KW-1185">Reference proteome</keyword>
<evidence type="ECO:0000256" key="1">
    <source>
        <dbReference type="ARBA" id="ARBA00008814"/>
    </source>
</evidence>
<gene>
    <name evidence="3" type="ORF">GCM10022384_47220</name>
</gene>
<dbReference type="Proteomes" id="UP001500034">
    <property type="component" value="Unassembled WGS sequence"/>
</dbReference>
<name>A0ABP7R8Y4_9ACTN</name>
<reference evidence="4" key="1">
    <citation type="journal article" date="2019" name="Int. J. Syst. Evol. Microbiol.">
        <title>The Global Catalogue of Microorganisms (GCM) 10K type strain sequencing project: providing services to taxonomists for standard genome sequencing and annotation.</title>
        <authorList>
            <consortium name="The Broad Institute Genomics Platform"/>
            <consortium name="The Broad Institute Genome Sequencing Center for Infectious Disease"/>
            <person name="Wu L."/>
            <person name="Ma J."/>
        </authorList>
    </citation>
    <scope>NUCLEOTIDE SEQUENCE [LARGE SCALE GENOMIC DNA]</scope>
    <source>
        <strain evidence="4">JCM 17027</strain>
    </source>
</reference>
<accession>A0ABP7R8Y4</accession>
<evidence type="ECO:0000313" key="3">
    <source>
        <dbReference type="EMBL" id="GAA3994214.1"/>
    </source>
</evidence>
<dbReference type="EMBL" id="BAABCQ010000105">
    <property type="protein sequence ID" value="GAA3994214.1"/>
    <property type="molecule type" value="Genomic_DNA"/>
</dbReference>
<dbReference type="InterPro" id="IPR050902">
    <property type="entry name" value="ABC_Transporter_SBP"/>
</dbReference>
<organism evidence="3 4">
    <name type="scientific">Streptomyces marokkonensis</name>
    <dbReference type="NCBI Taxonomy" id="324855"/>
    <lineage>
        <taxon>Bacteria</taxon>
        <taxon>Bacillati</taxon>
        <taxon>Actinomycetota</taxon>
        <taxon>Actinomycetes</taxon>
        <taxon>Kitasatosporales</taxon>
        <taxon>Streptomycetaceae</taxon>
        <taxon>Streptomyces</taxon>
    </lineage>
</organism>